<evidence type="ECO:0000256" key="1">
    <source>
        <dbReference type="SAM" id="MobiDB-lite"/>
    </source>
</evidence>
<keyword evidence="2" id="KW-0413">Isomerase</keyword>
<comment type="caution">
    <text evidence="2">The sequence shown here is derived from an EMBL/GenBank/DDBJ whole genome shotgun (WGS) entry which is preliminary data.</text>
</comment>
<protein>
    <submittedName>
        <fullName evidence="2">Glucose-6-phosphate isomerase</fullName>
    </submittedName>
</protein>
<dbReference type="EMBL" id="JAMQBK010000001">
    <property type="protein sequence ID" value="MCM2369034.1"/>
    <property type="molecule type" value="Genomic_DNA"/>
</dbReference>
<keyword evidence="3" id="KW-1185">Reference proteome</keyword>
<dbReference type="SUPFAM" id="SSF53697">
    <property type="entry name" value="SIS domain"/>
    <property type="match status" value="1"/>
</dbReference>
<reference evidence="2 3" key="1">
    <citation type="journal article" date="2022" name="Syst. Appl. Microbiol.">
        <title>Rhodopirellula aestuarii sp. nov., a novel member of the genus Rhodopirellula isolated from brackish sediments collected in the Tagus River estuary, Portugal.</title>
        <authorList>
            <person name="Vitorino I.R."/>
            <person name="Klimek D."/>
            <person name="Calusinska M."/>
            <person name="Lobo-da-Cunha A."/>
            <person name="Vasconcelos V."/>
            <person name="Lage O.M."/>
        </authorList>
    </citation>
    <scope>NUCLEOTIDE SEQUENCE [LARGE SCALE GENOMIC DNA]</scope>
    <source>
        <strain evidence="2 3">ICT_H3.1</strain>
    </source>
</reference>
<feature type="region of interest" description="Disordered" evidence="1">
    <location>
        <begin position="379"/>
        <end position="403"/>
    </location>
</feature>
<feature type="compositionally biased region" description="Basic and acidic residues" evidence="1">
    <location>
        <begin position="379"/>
        <end position="393"/>
    </location>
</feature>
<name>A0ABT0TWM8_9BACT</name>
<organism evidence="2 3">
    <name type="scientific">Aporhodopirellula aestuarii</name>
    <dbReference type="NCBI Taxonomy" id="2950107"/>
    <lineage>
        <taxon>Bacteria</taxon>
        <taxon>Pseudomonadati</taxon>
        <taxon>Planctomycetota</taxon>
        <taxon>Planctomycetia</taxon>
        <taxon>Pirellulales</taxon>
        <taxon>Pirellulaceae</taxon>
        <taxon>Aporhodopirellula</taxon>
    </lineage>
</organism>
<evidence type="ECO:0000313" key="2">
    <source>
        <dbReference type="EMBL" id="MCM2369034.1"/>
    </source>
</evidence>
<accession>A0ABT0TWM8</accession>
<dbReference type="RefSeq" id="WP_250926709.1">
    <property type="nucleotide sequence ID" value="NZ_JAMQBK010000001.1"/>
</dbReference>
<gene>
    <name evidence="2" type="ORF">NB063_00200</name>
</gene>
<dbReference type="Proteomes" id="UP001202961">
    <property type="component" value="Unassembled WGS sequence"/>
</dbReference>
<dbReference type="InterPro" id="IPR046348">
    <property type="entry name" value="SIS_dom_sf"/>
</dbReference>
<dbReference type="GO" id="GO:0016853">
    <property type="term" value="F:isomerase activity"/>
    <property type="evidence" value="ECO:0007669"/>
    <property type="project" value="UniProtKB-KW"/>
</dbReference>
<dbReference type="Gene3D" id="3.40.50.10490">
    <property type="entry name" value="Glucose-6-phosphate isomerase like protein, domain 1"/>
    <property type="match status" value="2"/>
</dbReference>
<evidence type="ECO:0000313" key="3">
    <source>
        <dbReference type="Proteomes" id="UP001202961"/>
    </source>
</evidence>
<feature type="region of interest" description="Disordered" evidence="1">
    <location>
        <begin position="15"/>
        <end position="35"/>
    </location>
</feature>
<proteinExistence type="predicted"/>
<sequence>MSLLRFDSAGALNESLRPDESLGESSPPRPNGVSRAQIEAQREPLMRLQSEFRHTSGTGIRCGFDRPEQLLIDYEALREKSYLGRIFRVANRLHDHLDAIGVTGDPSALLGPSALMQACCEPYHNELSRAERGSKPRTYFANSTVENDSVEGMLRRLAVCDPDCQGPESRFAVIAVDAIDGYEETSRHVSISLGLLADRLARSLGEERTKWMPKLVVPVVNEAGLLRDAAIELECSEIFIGNEKMGGPFGIYSAATLLPAAFLGLDCIQFLVGAAAMNDHFLAADFSENAVLQYVATQRLLKVACGKRERLLNIWNPALCGCGTWHRHWTDRVLGRSLRSSTELRGDSRWANQLRDDVVVNQLLVESVRTDRVEIARRQPAGEHDDVMKLEPPKKKKKTPKPVVPAIPDLLSKAIEFSRQSLRHSGHPSTELILPNLETHTLGQLFQFWWLAAEIEANWNTGVCGGGVHNTAV</sequence>